<dbReference type="Pfam" id="PF00004">
    <property type="entry name" value="AAA"/>
    <property type="match status" value="1"/>
</dbReference>
<dbReference type="GO" id="GO:0005524">
    <property type="term" value="F:ATP binding"/>
    <property type="evidence" value="ECO:0007669"/>
    <property type="project" value="InterPro"/>
</dbReference>
<evidence type="ECO:0000313" key="3">
    <source>
        <dbReference type="EMBL" id="KAJ7735199.1"/>
    </source>
</evidence>
<dbReference type="GO" id="GO:0016887">
    <property type="term" value="F:ATP hydrolysis activity"/>
    <property type="evidence" value="ECO:0007669"/>
    <property type="project" value="InterPro"/>
</dbReference>
<dbReference type="SUPFAM" id="SSF52540">
    <property type="entry name" value="P-loop containing nucleoside triphosphate hydrolases"/>
    <property type="match status" value="1"/>
</dbReference>
<accession>A0AAD7MWK2</accession>
<name>A0AAD7MWK2_9AGAR</name>
<dbReference type="InterPro" id="IPR003959">
    <property type="entry name" value="ATPase_AAA_core"/>
</dbReference>
<evidence type="ECO:0000313" key="4">
    <source>
        <dbReference type="Proteomes" id="UP001215598"/>
    </source>
</evidence>
<dbReference type="Gene3D" id="3.40.50.300">
    <property type="entry name" value="P-loop containing nucleotide triphosphate hydrolases"/>
    <property type="match status" value="1"/>
</dbReference>
<feature type="domain" description="ATPase AAA-type core" evidence="2">
    <location>
        <begin position="109"/>
        <end position="140"/>
    </location>
</feature>
<dbReference type="InterPro" id="IPR027417">
    <property type="entry name" value="P-loop_NTPase"/>
</dbReference>
<comment type="caution">
    <text evidence="3">The sequence shown here is derived from an EMBL/GenBank/DDBJ whole genome shotgun (WGS) entry which is preliminary data.</text>
</comment>
<protein>
    <recommendedName>
        <fullName evidence="2">ATPase AAA-type core domain-containing protein</fullName>
    </recommendedName>
</protein>
<dbReference type="Proteomes" id="UP001215598">
    <property type="component" value="Unassembled WGS sequence"/>
</dbReference>
<organism evidence="3 4">
    <name type="scientific">Mycena metata</name>
    <dbReference type="NCBI Taxonomy" id="1033252"/>
    <lineage>
        <taxon>Eukaryota</taxon>
        <taxon>Fungi</taxon>
        <taxon>Dikarya</taxon>
        <taxon>Basidiomycota</taxon>
        <taxon>Agaricomycotina</taxon>
        <taxon>Agaricomycetes</taxon>
        <taxon>Agaricomycetidae</taxon>
        <taxon>Agaricales</taxon>
        <taxon>Marasmiineae</taxon>
        <taxon>Mycenaceae</taxon>
        <taxon>Mycena</taxon>
    </lineage>
</organism>
<keyword evidence="4" id="KW-1185">Reference proteome</keyword>
<dbReference type="EMBL" id="JARKIB010000128">
    <property type="protein sequence ID" value="KAJ7735199.1"/>
    <property type="molecule type" value="Genomic_DNA"/>
</dbReference>
<dbReference type="AlphaFoldDB" id="A0AAD7MWK2"/>
<gene>
    <name evidence="3" type="ORF">B0H16DRAFT_1731461</name>
</gene>
<reference evidence="3" key="1">
    <citation type="submission" date="2023-03" db="EMBL/GenBank/DDBJ databases">
        <title>Massive genome expansion in bonnet fungi (Mycena s.s.) driven by repeated elements and novel gene families across ecological guilds.</title>
        <authorList>
            <consortium name="Lawrence Berkeley National Laboratory"/>
            <person name="Harder C.B."/>
            <person name="Miyauchi S."/>
            <person name="Viragh M."/>
            <person name="Kuo A."/>
            <person name="Thoen E."/>
            <person name="Andreopoulos B."/>
            <person name="Lu D."/>
            <person name="Skrede I."/>
            <person name="Drula E."/>
            <person name="Henrissat B."/>
            <person name="Morin E."/>
            <person name="Kohler A."/>
            <person name="Barry K."/>
            <person name="LaButti K."/>
            <person name="Morin E."/>
            <person name="Salamov A."/>
            <person name="Lipzen A."/>
            <person name="Mereny Z."/>
            <person name="Hegedus B."/>
            <person name="Baldrian P."/>
            <person name="Stursova M."/>
            <person name="Weitz H."/>
            <person name="Taylor A."/>
            <person name="Grigoriev I.V."/>
            <person name="Nagy L.G."/>
            <person name="Martin F."/>
            <person name="Kauserud H."/>
        </authorList>
    </citation>
    <scope>NUCLEOTIDE SEQUENCE</scope>
    <source>
        <strain evidence="3">CBHHK182m</strain>
    </source>
</reference>
<evidence type="ECO:0000256" key="1">
    <source>
        <dbReference type="SAM" id="MobiDB-lite"/>
    </source>
</evidence>
<evidence type="ECO:0000259" key="2">
    <source>
        <dbReference type="Pfam" id="PF00004"/>
    </source>
</evidence>
<feature type="region of interest" description="Disordered" evidence="1">
    <location>
        <begin position="50"/>
        <end position="93"/>
    </location>
</feature>
<proteinExistence type="predicted"/>
<feature type="compositionally biased region" description="Low complexity" evidence="1">
    <location>
        <begin position="60"/>
        <end position="89"/>
    </location>
</feature>
<sequence length="219" mass="23936">MKALGLETLSLSAHPHPLTTLLRDLKTTNHLEKPDPALSHLGPIDVWAGFKNKSSKPRRSSATSSPARMRTTSRSTTPSLTSSPTHSTRLGGGEDVDLAQYSISPSKGVLFYGPPRLGKTMLAKAICQRLLMDTLRVLISSYHRCDQIDLALLHLNQLIYIPLHDSSLLEEVPHLAEANLDFWARRTHGYPSALTDCQHAAKLTIRESIEGNTGEDGAG</sequence>